<evidence type="ECO:0000313" key="1">
    <source>
        <dbReference type="EMBL" id="ROL48416.1"/>
    </source>
</evidence>
<reference evidence="1 2" key="1">
    <citation type="submission" date="2018-10" db="EMBL/GenBank/DDBJ databases">
        <title>Genome assembly for a Yunnan-Guizhou Plateau 3E fish, Anabarilius grahami (Regan), and its evolutionary and genetic applications.</title>
        <authorList>
            <person name="Jiang W."/>
        </authorList>
    </citation>
    <scope>NUCLEOTIDE SEQUENCE [LARGE SCALE GENOMIC DNA]</scope>
    <source>
        <strain evidence="1">AG-KIZ</strain>
        <tissue evidence="1">Muscle</tissue>
    </source>
</reference>
<dbReference type="AlphaFoldDB" id="A0A3N0YQC8"/>
<evidence type="ECO:0000313" key="2">
    <source>
        <dbReference type="Proteomes" id="UP000281406"/>
    </source>
</evidence>
<dbReference type="Proteomes" id="UP000281406">
    <property type="component" value="Unassembled WGS sequence"/>
</dbReference>
<keyword evidence="2" id="KW-1185">Reference proteome</keyword>
<gene>
    <name evidence="1" type="ORF">DPX16_23320</name>
</gene>
<comment type="caution">
    <text evidence="1">The sequence shown here is derived from an EMBL/GenBank/DDBJ whole genome shotgun (WGS) entry which is preliminary data.</text>
</comment>
<dbReference type="OrthoDB" id="775972at2759"/>
<proteinExistence type="predicted"/>
<dbReference type="EMBL" id="RJVU01030324">
    <property type="protein sequence ID" value="ROL48416.1"/>
    <property type="molecule type" value="Genomic_DNA"/>
</dbReference>
<sequence length="140" mass="15751">MDRAHLAQGCSFNEALSQTLLHYRAAQHATTGVSPAKLMLGRELELPLHRFCPTTSHGGNPVVKARVRGQQLKAQSRFNAKKKARIPRIFPLDWVRVQRPHRKNKLHTFWSQPHQITPGTLCSLALCSVLHALGSQHDIQ</sequence>
<name>A0A3N0YQC8_ANAGA</name>
<protein>
    <submittedName>
        <fullName evidence="1">Uncharacterized protein</fullName>
    </submittedName>
</protein>
<organism evidence="1 2">
    <name type="scientific">Anabarilius grahami</name>
    <name type="common">Kanglang fish</name>
    <name type="synonym">Barilius grahami</name>
    <dbReference type="NCBI Taxonomy" id="495550"/>
    <lineage>
        <taxon>Eukaryota</taxon>
        <taxon>Metazoa</taxon>
        <taxon>Chordata</taxon>
        <taxon>Craniata</taxon>
        <taxon>Vertebrata</taxon>
        <taxon>Euteleostomi</taxon>
        <taxon>Actinopterygii</taxon>
        <taxon>Neopterygii</taxon>
        <taxon>Teleostei</taxon>
        <taxon>Ostariophysi</taxon>
        <taxon>Cypriniformes</taxon>
        <taxon>Xenocyprididae</taxon>
        <taxon>Xenocypridinae</taxon>
        <taxon>Xenocypridinae incertae sedis</taxon>
        <taxon>Anabarilius</taxon>
    </lineage>
</organism>
<accession>A0A3N0YQC8</accession>